<dbReference type="Proteomes" id="UP000886998">
    <property type="component" value="Unassembled WGS sequence"/>
</dbReference>
<reference evidence="1" key="1">
    <citation type="submission" date="2020-08" db="EMBL/GenBank/DDBJ databases">
        <title>Multicomponent nature underlies the extraordinary mechanical properties of spider dragline silk.</title>
        <authorList>
            <person name="Kono N."/>
            <person name="Nakamura H."/>
            <person name="Mori M."/>
            <person name="Yoshida Y."/>
            <person name="Ohtoshi R."/>
            <person name="Malay A.D."/>
            <person name="Moran D.A.P."/>
            <person name="Tomita M."/>
            <person name="Numata K."/>
            <person name="Arakawa K."/>
        </authorList>
    </citation>
    <scope>NUCLEOTIDE SEQUENCE</scope>
</reference>
<accession>A0A8X6MFF9</accession>
<protein>
    <submittedName>
        <fullName evidence="1">Uncharacterized protein</fullName>
    </submittedName>
</protein>
<dbReference type="EMBL" id="BMAV01026811">
    <property type="protein sequence ID" value="GFS53519.1"/>
    <property type="molecule type" value="Genomic_DNA"/>
</dbReference>
<evidence type="ECO:0000313" key="2">
    <source>
        <dbReference type="Proteomes" id="UP000886998"/>
    </source>
</evidence>
<comment type="caution">
    <text evidence="1">The sequence shown here is derived from an EMBL/GenBank/DDBJ whole genome shotgun (WGS) entry which is preliminary data.</text>
</comment>
<sequence length="235" mass="27464">MESSEPWQVKRAGLRTFTKTANVLNAKLVNMEFSVDLVCDKFTKLQSVYLDIKILDEKILDLCWLRIGTSESNIANEIEDREVYSDDFITLSRQVGERLRISDESGVRIKSNQDPEDKWPRLEIKPDEILVLSERRKRINLNVGLRVTAGIDGVKRYEKFSQFSKMTRILGWVKRFTKNCQQKVVNQEPFLSVDEVQDARGTLLLLIQSEFPGNRRFYKWSLDRAKSEWPEKSEN</sequence>
<dbReference type="OrthoDB" id="6436704at2759"/>
<name>A0A8X6MFF9_9ARAC</name>
<gene>
    <name evidence="1" type="primary">NCL1_22968</name>
    <name evidence="1" type="ORF">TNIN_347091</name>
</gene>
<evidence type="ECO:0000313" key="1">
    <source>
        <dbReference type="EMBL" id="GFS53519.1"/>
    </source>
</evidence>
<organism evidence="1 2">
    <name type="scientific">Trichonephila inaurata madagascariensis</name>
    <dbReference type="NCBI Taxonomy" id="2747483"/>
    <lineage>
        <taxon>Eukaryota</taxon>
        <taxon>Metazoa</taxon>
        <taxon>Ecdysozoa</taxon>
        <taxon>Arthropoda</taxon>
        <taxon>Chelicerata</taxon>
        <taxon>Arachnida</taxon>
        <taxon>Araneae</taxon>
        <taxon>Araneomorphae</taxon>
        <taxon>Entelegynae</taxon>
        <taxon>Araneoidea</taxon>
        <taxon>Nephilidae</taxon>
        <taxon>Trichonephila</taxon>
        <taxon>Trichonephila inaurata</taxon>
    </lineage>
</organism>
<keyword evidence="2" id="KW-1185">Reference proteome</keyword>
<dbReference type="AlphaFoldDB" id="A0A8X6MFF9"/>
<proteinExistence type="predicted"/>